<dbReference type="HOGENOM" id="CLU_3176460_0_0_1"/>
<evidence type="ECO:0000313" key="2">
    <source>
        <dbReference type="Proteomes" id="UP000009183"/>
    </source>
</evidence>
<dbReference type="PaxDb" id="29760-VIT_17s0000g01220.t01"/>
<dbReference type="EMBL" id="FN594950">
    <property type="protein sequence ID" value="CCB43333.1"/>
    <property type="molecule type" value="Genomic_DNA"/>
</dbReference>
<protein>
    <submittedName>
        <fullName evidence="1">Uncharacterized protein</fullName>
    </submittedName>
</protein>
<organism evidence="1 2">
    <name type="scientific">Vitis vinifera</name>
    <name type="common">Grape</name>
    <dbReference type="NCBI Taxonomy" id="29760"/>
    <lineage>
        <taxon>Eukaryota</taxon>
        <taxon>Viridiplantae</taxon>
        <taxon>Streptophyta</taxon>
        <taxon>Embryophyta</taxon>
        <taxon>Tracheophyta</taxon>
        <taxon>Spermatophyta</taxon>
        <taxon>Magnoliopsida</taxon>
        <taxon>eudicotyledons</taxon>
        <taxon>Gunneridae</taxon>
        <taxon>Pentapetalae</taxon>
        <taxon>rosids</taxon>
        <taxon>Vitales</taxon>
        <taxon>Vitaceae</taxon>
        <taxon>Viteae</taxon>
        <taxon>Vitis</taxon>
    </lineage>
</organism>
<sequence length="47" mass="5554">MEISPLHFKISSPTTTDVKSQYISRGQYCLRGWERERHSKLCLRSEV</sequence>
<reference evidence="2" key="1">
    <citation type="journal article" date="2007" name="Nature">
        <title>The grapevine genome sequence suggests ancestral hexaploidization in major angiosperm phyla.</title>
        <authorList>
            <consortium name="The French-Italian Public Consortium for Grapevine Genome Characterization."/>
            <person name="Jaillon O."/>
            <person name="Aury J.-M."/>
            <person name="Noel B."/>
            <person name="Policriti A."/>
            <person name="Clepet C."/>
            <person name="Casagrande A."/>
            <person name="Choisne N."/>
            <person name="Aubourg S."/>
            <person name="Vitulo N."/>
            <person name="Jubin C."/>
            <person name="Vezzi A."/>
            <person name="Legeai F."/>
            <person name="Hugueney P."/>
            <person name="Dasilva C."/>
            <person name="Horner D."/>
            <person name="Mica E."/>
            <person name="Jublot D."/>
            <person name="Poulain J."/>
            <person name="Bruyere C."/>
            <person name="Billault A."/>
            <person name="Segurens B."/>
            <person name="Gouyvenoux M."/>
            <person name="Ugarte E."/>
            <person name="Cattonaro F."/>
            <person name="Anthouard V."/>
            <person name="Vico V."/>
            <person name="Del Fabbro C."/>
            <person name="Alaux M."/>
            <person name="Di Gaspero G."/>
            <person name="Dumas V."/>
            <person name="Felice N."/>
            <person name="Paillard S."/>
            <person name="Juman I."/>
            <person name="Moroldo M."/>
            <person name="Scalabrin S."/>
            <person name="Canaguier A."/>
            <person name="Le Clainche I."/>
            <person name="Malacrida G."/>
            <person name="Durand E."/>
            <person name="Pesole G."/>
            <person name="Laucou V."/>
            <person name="Chatelet P."/>
            <person name="Merdinoglu D."/>
            <person name="Delledonne M."/>
            <person name="Pezzotti M."/>
            <person name="Lecharny A."/>
            <person name="Scarpelli C."/>
            <person name="Artiguenave F."/>
            <person name="Pe M.E."/>
            <person name="Valle G."/>
            <person name="Morgante M."/>
            <person name="Caboche M."/>
            <person name="Adam-Blondon A.-F."/>
            <person name="Weissenbach J."/>
            <person name="Quetier F."/>
            <person name="Wincker P."/>
        </authorList>
    </citation>
    <scope>NUCLEOTIDE SEQUENCE [LARGE SCALE GENOMIC DNA]</scope>
    <source>
        <strain evidence="2">cv. Pinot noir / PN40024</strain>
    </source>
</reference>
<evidence type="ECO:0000313" key="1">
    <source>
        <dbReference type="EMBL" id="CCB43333.1"/>
    </source>
</evidence>
<name>F6GSW4_VITVI</name>
<proteinExistence type="predicted"/>
<gene>
    <name evidence="1" type="ordered locus">VIT_17s0000g01220</name>
</gene>
<dbReference type="Proteomes" id="UP000009183">
    <property type="component" value="Chromosome 17"/>
</dbReference>
<dbReference type="AlphaFoldDB" id="F6GSW4"/>
<accession>F6GSW4</accession>
<keyword evidence="2" id="KW-1185">Reference proteome</keyword>
<dbReference type="InParanoid" id="F6GSW4"/>